<comment type="caution">
    <text evidence="1">The sequence shown here is derived from an EMBL/GenBank/DDBJ whole genome shotgun (WGS) entry which is preliminary data.</text>
</comment>
<name>A0A8J3E9N7_9GAMM</name>
<dbReference type="OrthoDB" id="9838039at2"/>
<evidence type="ECO:0000313" key="1">
    <source>
        <dbReference type="EMBL" id="GGG09262.1"/>
    </source>
</evidence>
<organism evidence="1 2">
    <name type="scientific">Cysteiniphilum litorale</name>
    <dbReference type="NCBI Taxonomy" id="2056700"/>
    <lineage>
        <taxon>Bacteria</taxon>
        <taxon>Pseudomonadati</taxon>
        <taxon>Pseudomonadota</taxon>
        <taxon>Gammaproteobacteria</taxon>
        <taxon>Thiotrichales</taxon>
        <taxon>Fastidiosibacteraceae</taxon>
        <taxon>Cysteiniphilum</taxon>
    </lineage>
</organism>
<proteinExistence type="predicted"/>
<reference evidence="1" key="1">
    <citation type="journal article" date="2014" name="Int. J. Syst. Evol. Microbiol.">
        <title>Complete genome sequence of Corynebacterium casei LMG S-19264T (=DSM 44701T), isolated from a smear-ripened cheese.</title>
        <authorList>
            <consortium name="US DOE Joint Genome Institute (JGI-PGF)"/>
            <person name="Walter F."/>
            <person name="Albersmeier A."/>
            <person name="Kalinowski J."/>
            <person name="Ruckert C."/>
        </authorList>
    </citation>
    <scope>NUCLEOTIDE SEQUENCE</scope>
    <source>
        <strain evidence="1">CGMCC 1.15758</strain>
    </source>
</reference>
<dbReference type="RefSeq" id="WP_157968392.1">
    <property type="nucleotide sequence ID" value="NZ_BMJS01000101.1"/>
</dbReference>
<dbReference type="EMBL" id="BMJS01000101">
    <property type="protein sequence ID" value="GGG09262.1"/>
    <property type="molecule type" value="Genomic_DNA"/>
</dbReference>
<gene>
    <name evidence="1" type="ORF">GCM10010995_28600</name>
</gene>
<sequence>MIFNVQNQGCESMKIGMLKDLIRHKNINILYKKDFVSGEGHDWESIYDIFSNEKIEIDKANVFYINVAYNEDHKAAFISCGQPSKVLFNAYSPTLNLLTEDFFDIYLFLSHLDKNLMVDSAIPAEYEKACKQRFLARR</sequence>
<dbReference type="AlphaFoldDB" id="A0A8J3E9N7"/>
<dbReference type="Proteomes" id="UP000636949">
    <property type="component" value="Unassembled WGS sequence"/>
</dbReference>
<evidence type="ECO:0000313" key="2">
    <source>
        <dbReference type="Proteomes" id="UP000636949"/>
    </source>
</evidence>
<keyword evidence="2" id="KW-1185">Reference proteome</keyword>
<protein>
    <submittedName>
        <fullName evidence="1">Uncharacterized protein</fullName>
    </submittedName>
</protein>
<accession>A0A8J3E9N7</accession>
<reference evidence="1" key="2">
    <citation type="submission" date="2020-09" db="EMBL/GenBank/DDBJ databases">
        <authorList>
            <person name="Sun Q."/>
            <person name="Zhou Y."/>
        </authorList>
    </citation>
    <scope>NUCLEOTIDE SEQUENCE</scope>
    <source>
        <strain evidence="1">CGMCC 1.15758</strain>
    </source>
</reference>